<evidence type="ECO:0000313" key="6">
    <source>
        <dbReference type="Proteomes" id="UP000273516"/>
    </source>
</evidence>
<comment type="caution">
    <text evidence="5">The sequence shown here is derived from an EMBL/GenBank/DDBJ whole genome shotgun (WGS) entry which is preliminary data.</text>
</comment>
<dbReference type="OrthoDB" id="9803988at2"/>
<dbReference type="SUPFAM" id="SSF53850">
    <property type="entry name" value="Periplasmic binding protein-like II"/>
    <property type="match status" value="1"/>
</dbReference>
<evidence type="ECO:0000256" key="1">
    <source>
        <dbReference type="ARBA" id="ARBA00004418"/>
    </source>
</evidence>
<dbReference type="AlphaFoldDB" id="A0A3M0MG33"/>
<dbReference type="Gene3D" id="3.40.190.10">
    <property type="entry name" value="Periplasmic binding protein-like II"/>
    <property type="match status" value="1"/>
</dbReference>
<reference evidence="5 6" key="1">
    <citation type="submission" date="2018-07" db="EMBL/GenBank/DDBJ databases">
        <authorList>
            <person name="Zhang Y."/>
            <person name="Wang L."/>
            <person name="Ma S."/>
        </authorList>
    </citation>
    <scope>NUCLEOTIDE SEQUENCE [LARGE SCALE GENOMIC DNA]</scope>
    <source>
        <strain evidence="5 6">4-2</strain>
    </source>
</reference>
<evidence type="ECO:0000256" key="2">
    <source>
        <dbReference type="ARBA" id="ARBA00005695"/>
    </source>
</evidence>
<dbReference type="PIRSF" id="PIRSF002741">
    <property type="entry name" value="MppA"/>
    <property type="match status" value="1"/>
</dbReference>
<dbReference type="Gene3D" id="3.10.105.10">
    <property type="entry name" value="Dipeptide-binding Protein, Domain 3"/>
    <property type="match status" value="1"/>
</dbReference>
<dbReference type="PANTHER" id="PTHR30290:SF38">
    <property type="entry name" value="D,D-DIPEPTIDE-BINDING PERIPLASMIC PROTEIN DDPA-RELATED"/>
    <property type="match status" value="1"/>
</dbReference>
<dbReference type="CDD" id="cd08515">
    <property type="entry name" value="PBP2_NikA_DppA_OppA_like_10"/>
    <property type="match status" value="1"/>
</dbReference>
<evidence type="ECO:0000259" key="4">
    <source>
        <dbReference type="Pfam" id="PF00496"/>
    </source>
</evidence>
<dbReference type="GO" id="GO:1904680">
    <property type="term" value="F:peptide transmembrane transporter activity"/>
    <property type="evidence" value="ECO:0007669"/>
    <property type="project" value="TreeGrafter"/>
</dbReference>
<proteinExistence type="inferred from homology"/>
<dbReference type="GO" id="GO:0030288">
    <property type="term" value="C:outer membrane-bounded periplasmic space"/>
    <property type="evidence" value="ECO:0007669"/>
    <property type="project" value="UniProtKB-ARBA"/>
</dbReference>
<dbReference type="EMBL" id="QOKZ01000002">
    <property type="protein sequence ID" value="RMC36652.1"/>
    <property type="molecule type" value="Genomic_DNA"/>
</dbReference>
<keyword evidence="6" id="KW-1185">Reference proteome</keyword>
<name>A0A3M0MG33_9RHOB</name>
<dbReference type="InterPro" id="IPR039424">
    <property type="entry name" value="SBP_5"/>
</dbReference>
<organism evidence="5 6">
    <name type="scientific">Paracoccus alkanivorans</name>
    <dbReference type="NCBI Taxonomy" id="2116655"/>
    <lineage>
        <taxon>Bacteria</taxon>
        <taxon>Pseudomonadati</taxon>
        <taxon>Pseudomonadota</taxon>
        <taxon>Alphaproteobacteria</taxon>
        <taxon>Rhodobacterales</taxon>
        <taxon>Paracoccaceae</taxon>
        <taxon>Paracoccus</taxon>
    </lineage>
</organism>
<dbReference type="GO" id="GO:0043190">
    <property type="term" value="C:ATP-binding cassette (ABC) transporter complex"/>
    <property type="evidence" value="ECO:0007669"/>
    <property type="project" value="InterPro"/>
</dbReference>
<dbReference type="InterPro" id="IPR000914">
    <property type="entry name" value="SBP_5_dom"/>
</dbReference>
<protein>
    <submittedName>
        <fullName evidence="5">ABC transporter substrate-binding protein</fullName>
    </submittedName>
</protein>
<comment type="similarity">
    <text evidence="2">Belongs to the bacterial solute-binding protein 5 family.</text>
</comment>
<dbReference type="Proteomes" id="UP000273516">
    <property type="component" value="Unassembled WGS sequence"/>
</dbReference>
<dbReference type="Pfam" id="PF00496">
    <property type="entry name" value="SBP_bac_5"/>
    <property type="match status" value="1"/>
</dbReference>
<evidence type="ECO:0000256" key="3">
    <source>
        <dbReference type="ARBA" id="ARBA00022729"/>
    </source>
</evidence>
<sequence>MSALAALLPLSALANKADDTVRIAFAKELDNADIYFSSARESTIFGYAVFDSLVEHDPETGEWVGNLAESFEWVDDLTLEFTLRQGITFHNGEAFDADDVVFTFNHFADPATGVAMPNTVGWIKSAEKLDQYTVRVHLKEPFPAALAYVDSAMPIYPDQYYQEVGSQGFAQKPVGTGPYQLESITPGTGFTLTAFADYHAEGPRQKAQIGTVEVRSIPDVNTQIAELFSGSIDFLWQVPEEQAQKIAEQGRFTVTQAPTMRFGYVSLDASGRTGEDVPTTDIRVRKAINHAIDRKAIRDAFFSESSEIINSICNPLQFGCEQDVTAYEYDPEKARKLLAEAGYADGFEIELYAYRDRPAAEAIAQMLAEVGITARLNVLQYAALAEKVLKQEVPTAFMTWGSGSVADVSASTSKFFDGSEIDYARNPDLTALLKAGDTTTDDAARKESYSKALKLIADEAYWVPLWTYTANYVMSPELDFTPTPDEFVRFFDMRWK</sequence>
<comment type="subcellular location">
    <subcellularLocation>
        <location evidence="1">Periplasm</location>
    </subcellularLocation>
</comment>
<gene>
    <name evidence="5" type="ORF">C9E81_05855</name>
</gene>
<feature type="domain" description="Solute-binding protein family 5" evidence="4">
    <location>
        <begin position="63"/>
        <end position="419"/>
    </location>
</feature>
<dbReference type="GO" id="GO:0015833">
    <property type="term" value="P:peptide transport"/>
    <property type="evidence" value="ECO:0007669"/>
    <property type="project" value="TreeGrafter"/>
</dbReference>
<evidence type="ECO:0000313" key="5">
    <source>
        <dbReference type="EMBL" id="RMC36652.1"/>
    </source>
</evidence>
<dbReference type="InterPro" id="IPR030678">
    <property type="entry name" value="Peptide/Ni-bd"/>
</dbReference>
<dbReference type="PANTHER" id="PTHR30290">
    <property type="entry name" value="PERIPLASMIC BINDING COMPONENT OF ABC TRANSPORTER"/>
    <property type="match status" value="1"/>
</dbReference>
<keyword evidence="3" id="KW-0732">Signal</keyword>
<accession>A0A3M0MG33</accession>